<proteinExistence type="predicted"/>
<name>A0A6A6W1P9_9PEZI</name>
<dbReference type="GeneID" id="54486664"/>
<gene>
    <name evidence="1" type="ORF">EJ05DRAFT_487365</name>
</gene>
<accession>A0A6A6W1P9</accession>
<reference evidence="1" key="1">
    <citation type="journal article" date="2020" name="Stud. Mycol.">
        <title>101 Dothideomycetes genomes: a test case for predicting lifestyles and emergence of pathogens.</title>
        <authorList>
            <person name="Haridas S."/>
            <person name="Albert R."/>
            <person name="Binder M."/>
            <person name="Bloem J."/>
            <person name="Labutti K."/>
            <person name="Salamov A."/>
            <person name="Andreopoulos B."/>
            <person name="Baker S."/>
            <person name="Barry K."/>
            <person name="Bills G."/>
            <person name="Bluhm B."/>
            <person name="Cannon C."/>
            <person name="Castanera R."/>
            <person name="Culley D."/>
            <person name="Daum C."/>
            <person name="Ezra D."/>
            <person name="Gonzalez J."/>
            <person name="Henrissat B."/>
            <person name="Kuo A."/>
            <person name="Liang C."/>
            <person name="Lipzen A."/>
            <person name="Lutzoni F."/>
            <person name="Magnuson J."/>
            <person name="Mondo S."/>
            <person name="Nolan M."/>
            <person name="Ohm R."/>
            <person name="Pangilinan J."/>
            <person name="Park H.-J."/>
            <person name="Ramirez L."/>
            <person name="Alfaro M."/>
            <person name="Sun H."/>
            <person name="Tritt A."/>
            <person name="Yoshinaga Y."/>
            <person name="Zwiers L.-H."/>
            <person name="Turgeon B."/>
            <person name="Goodwin S."/>
            <person name="Spatafora J."/>
            <person name="Crous P."/>
            <person name="Grigoriev I."/>
        </authorList>
    </citation>
    <scope>NUCLEOTIDE SEQUENCE</scope>
    <source>
        <strain evidence="1">CBS 121739</strain>
    </source>
</reference>
<protein>
    <submittedName>
        <fullName evidence="1">Uncharacterized protein</fullName>
    </submittedName>
</protein>
<dbReference type="Proteomes" id="UP000799437">
    <property type="component" value="Unassembled WGS sequence"/>
</dbReference>
<sequence>MSKLQTATHNFEKSDFIFKFRTSVESKRRKTVAGTTRKRTPELITWLKSARNLDSLSPPQNLLRHTCKCLTGTQMMASFEDIPIELKLMVFEELFENVFGDIPLSQAACEAGVQNLSAAIEFSKYSLVSQSWLSIIETMVFRKIFPDREFILQSSALSWDKFCEYFRYEHRQQALSRLSFEVYLESHGKESQIKYIQWMRDADNDHIHEQVTKLFDLIKTWDRPGSDDIELKMAVFSPQESWNCFLPRPKGLYKLRSLRYLSANTGHDVELISELPPLFRRAGKYCCGILLRRS</sequence>
<evidence type="ECO:0000313" key="1">
    <source>
        <dbReference type="EMBL" id="KAF2756463.1"/>
    </source>
</evidence>
<dbReference type="AlphaFoldDB" id="A0A6A6W1P9"/>
<dbReference type="RefSeq" id="XP_033598914.1">
    <property type="nucleotide sequence ID" value="XM_033745610.1"/>
</dbReference>
<dbReference type="EMBL" id="ML996575">
    <property type="protein sequence ID" value="KAF2756463.1"/>
    <property type="molecule type" value="Genomic_DNA"/>
</dbReference>
<evidence type="ECO:0000313" key="2">
    <source>
        <dbReference type="Proteomes" id="UP000799437"/>
    </source>
</evidence>
<organism evidence="1 2">
    <name type="scientific">Pseudovirgaria hyperparasitica</name>
    <dbReference type="NCBI Taxonomy" id="470096"/>
    <lineage>
        <taxon>Eukaryota</taxon>
        <taxon>Fungi</taxon>
        <taxon>Dikarya</taxon>
        <taxon>Ascomycota</taxon>
        <taxon>Pezizomycotina</taxon>
        <taxon>Dothideomycetes</taxon>
        <taxon>Dothideomycetes incertae sedis</taxon>
        <taxon>Acrospermales</taxon>
        <taxon>Acrospermaceae</taxon>
        <taxon>Pseudovirgaria</taxon>
    </lineage>
</organism>
<keyword evidence="2" id="KW-1185">Reference proteome</keyword>